<feature type="compositionally biased region" description="Low complexity" evidence="1">
    <location>
        <begin position="128"/>
        <end position="159"/>
    </location>
</feature>
<protein>
    <submittedName>
        <fullName evidence="2">Uncharacterized protein</fullName>
    </submittedName>
</protein>
<feature type="region of interest" description="Disordered" evidence="1">
    <location>
        <begin position="1"/>
        <end position="27"/>
    </location>
</feature>
<gene>
    <name evidence="2" type="ORF">MEDL_13555</name>
</gene>
<organism evidence="2 3">
    <name type="scientific">Mytilus edulis</name>
    <name type="common">Blue mussel</name>
    <dbReference type="NCBI Taxonomy" id="6550"/>
    <lineage>
        <taxon>Eukaryota</taxon>
        <taxon>Metazoa</taxon>
        <taxon>Spiralia</taxon>
        <taxon>Lophotrochozoa</taxon>
        <taxon>Mollusca</taxon>
        <taxon>Bivalvia</taxon>
        <taxon>Autobranchia</taxon>
        <taxon>Pteriomorphia</taxon>
        <taxon>Mytilida</taxon>
        <taxon>Mytiloidea</taxon>
        <taxon>Mytilidae</taxon>
        <taxon>Mytilinae</taxon>
        <taxon>Mytilus</taxon>
    </lineage>
</organism>
<sequence length="366" mass="40704">MGIHLGTGHHSSRSNSNTHSASSNGGIIPAMFDKGKRLFITDRITTFGSLKKRTNPSSSDRGSCSSSSNKINPSFSFNKGSNSASSDKTTHFAFDKSKVNFVNFDGGTHSSKSDITAQPARSGKGTVSSSSDRIDYSASSNAGTHSSSSDISIHSANSDRGTFSPSSDRSVHLVSSIDSASSDNDFANSCSRSDLVLNTDSEFSVLDQESWLKWNKYTIKPKYNPHESSKEMAYVTKLSDPLIQLECVSATKARFRFLSNKWFTKMIVEFKKKGDEVMKKTTENGTAIDVPMNAKRCEGLLPSNAIFKMWYDVKKWNRFENKWFDEPHIFRYEKPPEQRVFTLGGSRFYEGVINVTDERHDDVTDM</sequence>
<dbReference type="AlphaFoldDB" id="A0A8S3QTJ4"/>
<comment type="caution">
    <text evidence="2">The sequence shown here is derived from an EMBL/GenBank/DDBJ whole genome shotgun (WGS) entry which is preliminary data.</text>
</comment>
<evidence type="ECO:0000256" key="1">
    <source>
        <dbReference type="SAM" id="MobiDB-lite"/>
    </source>
</evidence>
<dbReference type="EMBL" id="CAJPWZ010000700">
    <property type="protein sequence ID" value="CAG2198849.1"/>
    <property type="molecule type" value="Genomic_DNA"/>
</dbReference>
<feature type="compositionally biased region" description="Low complexity" evidence="1">
    <location>
        <begin position="57"/>
        <end position="79"/>
    </location>
</feature>
<feature type="region of interest" description="Disordered" evidence="1">
    <location>
        <begin position="50"/>
        <end position="84"/>
    </location>
</feature>
<accession>A0A8S3QTJ4</accession>
<keyword evidence="3" id="KW-1185">Reference proteome</keyword>
<feature type="region of interest" description="Disordered" evidence="1">
    <location>
        <begin position="108"/>
        <end position="167"/>
    </location>
</feature>
<proteinExistence type="predicted"/>
<evidence type="ECO:0000313" key="3">
    <source>
        <dbReference type="Proteomes" id="UP000683360"/>
    </source>
</evidence>
<evidence type="ECO:0000313" key="2">
    <source>
        <dbReference type="EMBL" id="CAG2198849.1"/>
    </source>
</evidence>
<feature type="compositionally biased region" description="Low complexity" evidence="1">
    <location>
        <begin position="13"/>
        <end position="26"/>
    </location>
</feature>
<name>A0A8S3QTJ4_MYTED</name>
<dbReference type="Proteomes" id="UP000683360">
    <property type="component" value="Unassembled WGS sequence"/>
</dbReference>
<dbReference type="OrthoDB" id="5988263at2759"/>
<reference evidence="2" key="1">
    <citation type="submission" date="2021-03" db="EMBL/GenBank/DDBJ databases">
        <authorList>
            <person name="Bekaert M."/>
        </authorList>
    </citation>
    <scope>NUCLEOTIDE SEQUENCE</scope>
</reference>